<name>A0A5C6A4F7_9BACT</name>
<dbReference type="Proteomes" id="UP000317421">
    <property type="component" value="Unassembled WGS sequence"/>
</dbReference>
<dbReference type="AlphaFoldDB" id="A0A5C6A4F7"/>
<evidence type="ECO:0000313" key="3">
    <source>
        <dbReference type="EMBL" id="TWT94774.1"/>
    </source>
</evidence>
<keyword evidence="4" id="KW-1185">Reference proteome</keyword>
<feature type="chain" id="PRO_5023116372" description="LTXXQ motif protein" evidence="2">
    <location>
        <begin position="24"/>
        <end position="198"/>
    </location>
</feature>
<proteinExistence type="predicted"/>
<feature type="compositionally biased region" description="Gly residues" evidence="1">
    <location>
        <begin position="189"/>
        <end position="198"/>
    </location>
</feature>
<reference evidence="3 4" key="1">
    <citation type="submission" date="2019-02" db="EMBL/GenBank/DDBJ databases">
        <title>Deep-cultivation of Planctomycetes and their phenomic and genomic characterization uncovers novel biology.</title>
        <authorList>
            <person name="Wiegand S."/>
            <person name="Jogler M."/>
            <person name="Boedeker C."/>
            <person name="Pinto D."/>
            <person name="Vollmers J."/>
            <person name="Rivas-Marin E."/>
            <person name="Kohn T."/>
            <person name="Peeters S.H."/>
            <person name="Heuer A."/>
            <person name="Rast P."/>
            <person name="Oberbeckmann S."/>
            <person name="Bunk B."/>
            <person name="Jeske O."/>
            <person name="Meyerdierks A."/>
            <person name="Storesund J.E."/>
            <person name="Kallscheuer N."/>
            <person name="Luecker S."/>
            <person name="Lage O.M."/>
            <person name="Pohl T."/>
            <person name="Merkel B.J."/>
            <person name="Hornburger P."/>
            <person name="Mueller R.-W."/>
            <person name="Bruemmer F."/>
            <person name="Labrenz M."/>
            <person name="Spormann A.M."/>
            <person name="Op Den Camp H."/>
            <person name="Overmann J."/>
            <person name="Amann R."/>
            <person name="Jetten M.S.M."/>
            <person name="Mascher T."/>
            <person name="Medema M.H."/>
            <person name="Devos D.P."/>
            <person name="Kaster A.-K."/>
            <person name="Ovreas L."/>
            <person name="Rohde M."/>
            <person name="Galperin M.Y."/>
            <person name="Jogler C."/>
        </authorList>
    </citation>
    <scope>NUCLEOTIDE SEQUENCE [LARGE SCALE GENOMIC DNA]</scope>
    <source>
        <strain evidence="3 4">Pla108</strain>
    </source>
</reference>
<feature type="signal peptide" evidence="2">
    <location>
        <begin position="1"/>
        <end position="23"/>
    </location>
</feature>
<evidence type="ECO:0000256" key="1">
    <source>
        <dbReference type="SAM" id="MobiDB-lite"/>
    </source>
</evidence>
<dbReference type="RefSeq" id="WP_146446325.1">
    <property type="nucleotide sequence ID" value="NZ_SJPR01000006.1"/>
</dbReference>
<evidence type="ECO:0000256" key="2">
    <source>
        <dbReference type="SAM" id="SignalP"/>
    </source>
</evidence>
<protein>
    <recommendedName>
        <fullName evidence="5">LTXXQ motif protein</fullName>
    </recommendedName>
</protein>
<sequence precursor="true">MNKNKRIAISVVALLLIATAAWALRGDGVDPAVAALEAQRDKVFSPDATDADRQAFRTQVDALSEDQRRQLFERGRPDMQRRMSERMNELFNQTPEELRREAKQRAADIIANRNNPDDGQRGGPGGPPGGGPGGRGPMTEGQRDSMRKQMLDNIPPGTRAQFSEFRRMVNEELKARGQEEMSGRDMRGMFGGGRRGPA</sequence>
<comment type="caution">
    <text evidence="3">The sequence shown here is derived from an EMBL/GenBank/DDBJ whole genome shotgun (WGS) entry which is preliminary data.</text>
</comment>
<evidence type="ECO:0000313" key="4">
    <source>
        <dbReference type="Proteomes" id="UP000317421"/>
    </source>
</evidence>
<gene>
    <name evidence="3" type="ORF">Pla108_36230</name>
</gene>
<feature type="compositionally biased region" description="Basic and acidic residues" evidence="1">
    <location>
        <begin position="164"/>
        <end position="187"/>
    </location>
</feature>
<organism evidence="3 4">
    <name type="scientific">Botrimarina colliarenosi</name>
    <dbReference type="NCBI Taxonomy" id="2528001"/>
    <lineage>
        <taxon>Bacteria</taxon>
        <taxon>Pseudomonadati</taxon>
        <taxon>Planctomycetota</taxon>
        <taxon>Planctomycetia</taxon>
        <taxon>Pirellulales</taxon>
        <taxon>Lacipirellulaceae</taxon>
        <taxon>Botrimarina</taxon>
    </lineage>
</organism>
<feature type="compositionally biased region" description="Basic and acidic residues" evidence="1">
    <location>
        <begin position="141"/>
        <end position="150"/>
    </location>
</feature>
<accession>A0A5C6A4F7</accession>
<dbReference type="OrthoDB" id="287773at2"/>
<keyword evidence="2" id="KW-0732">Signal</keyword>
<dbReference type="EMBL" id="SJPR01000006">
    <property type="protein sequence ID" value="TWT94774.1"/>
    <property type="molecule type" value="Genomic_DNA"/>
</dbReference>
<feature type="region of interest" description="Disordered" evidence="1">
    <location>
        <begin position="111"/>
        <end position="198"/>
    </location>
</feature>
<evidence type="ECO:0008006" key="5">
    <source>
        <dbReference type="Google" id="ProtNLM"/>
    </source>
</evidence>